<keyword evidence="3" id="KW-1185">Reference proteome</keyword>
<feature type="region of interest" description="Disordered" evidence="1">
    <location>
        <begin position="1"/>
        <end position="28"/>
    </location>
</feature>
<dbReference type="Proteomes" id="UP000693981">
    <property type="component" value="Unassembled WGS sequence"/>
</dbReference>
<dbReference type="AlphaFoldDB" id="A0A8T1VTI9"/>
<dbReference type="EMBL" id="JAGDFL010000653">
    <property type="protein sequence ID" value="KAG7383409.1"/>
    <property type="molecule type" value="Genomic_DNA"/>
</dbReference>
<name>A0A8T1VTI9_9STRA</name>
<proteinExistence type="predicted"/>
<evidence type="ECO:0000313" key="3">
    <source>
        <dbReference type="Proteomes" id="UP000693981"/>
    </source>
</evidence>
<gene>
    <name evidence="2" type="ORF">PHYBOEH_009940</name>
</gene>
<comment type="caution">
    <text evidence="2">The sequence shown here is derived from an EMBL/GenBank/DDBJ whole genome shotgun (WGS) entry which is preliminary data.</text>
</comment>
<sequence>MHDETETGHGVGNIHRSAAGKRSRDDADDWDAEGSFWLLQLRFKELRDRFDQAQTVAMVHEAWGLVAQRLKSVLGLSVNAVECSDQLSNLRQQWEARDGEDDSPLALQMAECFSPDAVGPQPSAEALASASFGFSLQKSTETEETSSTSETQSEVLDEAVETEEPPKKKQNVAEEVLDGESATEEIVIEAPSLLEPLSDVSDLPREGDILNAFERRALLLVRRDQLQKEETELIQKLFAVVAASHA</sequence>
<feature type="compositionally biased region" description="Low complexity" evidence="1">
    <location>
        <begin position="145"/>
        <end position="154"/>
    </location>
</feature>
<reference evidence="2" key="1">
    <citation type="submission" date="2021-02" db="EMBL/GenBank/DDBJ databases">
        <authorList>
            <person name="Palmer J.M."/>
        </authorList>
    </citation>
    <scope>NUCLEOTIDE SEQUENCE</scope>
    <source>
        <strain evidence="2">SCRP23</strain>
    </source>
</reference>
<feature type="region of interest" description="Disordered" evidence="1">
    <location>
        <begin position="137"/>
        <end position="181"/>
    </location>
</feature>
<accession>A0A8T1VTI9</accession>
<organism evidence="2 3">
    <name type="scientific">Phytophthora boehmeriae</name>
    <dbReference type="NCBI Taxonomy" id="109152"/>
    <lineage>
        <taxon>Eukaryota</taxon>
        <taxon>Sar</taxon>
        <taxon>Stramenopiles</taxon>
        <taxon>Oomycota</taxon>
        <taxon>Peronosporomycetes</taxon>
        <taxon>Peronosporales</taxon>
        <taxon>Peronosporaceae</taxon>
        <taxon>Phytophthora</taxon>
    </lineage>
</organism>
<evidence type="ECO:0000313" key="2">
    <source>
        <dbReference type="EMBL" id="KAG7383409.1"/>
    </source>
</evidence>
<protein>
    <submittedName>
        <fullName evidence="2">Uncharacterized protein</fullName>
    </submittedName>
</protein>
<evidence type="ECO:0000256" key="1">
    <source>
        <dbReference type="SAM" id="MobiDB-lite"/>
    </source>
</evidence>
<dbReference type="OrthoDB" id="163330at2759"/>